<reference evidence="4 5" key="1">
    <citation type="submission" date="2023-11" db="EMBL/GenBank/DDBJ databases">
        <title>Dfirmibasis_genome.</title>
        <authorList>
            <person name="Edelbroek B."/>
            <person name="Kjellin J."/>
            <person name="Jerlstrom-Hultqvist J."/>
            <person name="Soderbom F."/>
        </authorList>
    </citation>
    <scope>NUCLEOTIDE SEQUENCE [LARGE SCALE GENOMIC DNA]</scope>
    <source>
        <strain evidence="4 5">TNS-C-14</strain>
    </source>
</reference>
<keyword evidence="1" id="KW-0880">Kelch repeat</keyword>
<evidence type="ECO:0000313" key="5">
    <source>
        <dbReference type="Proteomes" id="UP001344447"/>
    </source>
</evidence>
<feature type="domain" description="BTB" evidence="3">
    <location>
        <begin position="386"/>
        <end position="453"/>
    </location>
</feature>
<dbReference type="InterPro" id="IPR006652">
    <property type="entry name" value="Kelch_1"/>
</dbReference>
<dbReference type="AlphaFoldDB" id="A0AAN7YVR1"/>
<comment type="caution">
    <text evidence="4">The sequence shown here is derived from an EMBL/GenBank/DDBJ whole genome shotgun (WGS) entry which is preliminary data.</text>
</comment>
<dbReference type="SUPFAM" id="SSF117281">
    <property type="entry name" value="Kelch motif"/>
    <property type="match status" value="1"/>
</dbReference>
<accession>A0AAN7YVR1</accession>
<dbReference type="Proteomes" id="UP001344447">
    <property type="component" value="Unassembled WGS sequence"/>
</dbReference>
<dbReference type="PROSITE" id="PS50097">
    <property type="entry name" value="BTB"/>
    <property type="match status" value="1"/>
</dbReference>
<dbReference type="Gene3D" id="3.30.710.10">
    <property type="entry name" value="Potassium Channel Kv1.1, Chain A"/>
    <property type="match status" value="1"/>
</dbReference>
<evidence type="ECO:0000259" key="3">
    <source>
        <dbReference type="PROSITE" id="PS50097"/>
    </source>
</evidence>
<dbReference type="EMBL" id="JAVFKY010000004">
    <property type="protein sequence ID" value="KAK5577627.1"/>
    <property type="molecule type" value="Genomic_DNA"/>
</dbReference>
<proteinExistence type="predicted"/>
<organism evidence="4 5">
    <name type="scientific">Dictyostelium firmibasis</name>
    <dbReference type="NCBI Taxonomy" id="79012"/>
    <lineage>
        <taxon>Eukaryota</taxon>
        <taxon>Amoebozoa</taxon>
        <taxon>Evosea</taxon>
        <taxon>Eumycetozoa</taxon>
        <taxon>Dictyostelia</taxon>
        <taxon>Dictyosteliales</taxon>
        <taxon>Dictyosteliaceae</taxon>
        <taxon>Dictyostelium</taxon>
    </lineage>
</organism>
<dbReference type="SMART" id="SM00225">
    <property type="entry name" value="BTB"/>
    <property type="match status" value="1"/>
</dbReference>
<dbReference type="InterPro" id="IPR011333">
    <property type="entry name" value="SKP1/BTB/POZ_sf"/>
</dbReference>
<dbReference type="InterPro" id="IPR015915">
    <property type="entry name" value="Kelch-typ_b-propeller"/>
</dbReference>
<gene>
    <name evidence="4" type="ORF">RB653_002570</name>
</gene>
<protein>
    <recommendedName>
        <fullName evidence="3">BTB domain-containing protein</fullName>
    </recommendedName>
</protein>
<dbReference type="Pfam" id="PF00651">
    <property type="entry name" value="BTB"/>
    <property type="match status" value="1"/>
</dbReference>
<evidence type="ECO:0000256" key="1">
    <source>
        <dbReference type="ARBA" id="ARBA00022441"/>
    </source>
</evidence>
<dbReference type="InterPro" id="IPR000210">
    <property type="entry name" value="BTB/POZ_dom"/>
</dbReference>
<name>A0AAN7YVR1_9MYCE</name>
<keyword evidence="2" id="KW-0677">Repeat</keyword>
<dbReference type="PANTHER" id="PTHR46093">
    <property type="entry name" value="ACYL-COA-BINDING DOMAIN-CONTAINING PROTEIN 5"/>
    <property type="match status" value="1"/>
</dbReference>
<evidence type="ECO:0000256" key="2">
    <source>
        <dbReference type="ARBA" id="ARBA00022737"/>
    </source>
</evidence>
<evidence type="ECO:0000313" key="4">
    <source>
        <dbReference type="EMBL" id="KAK5577627.1"/>
    </source>
</evidence>
<dbReference type="SUPFAM" id="SSF54695">
    <property type="entry name" value="POZ domain"/>
    <property type="match status" value="1"/>
</dbReference>
<dbReference type="PANTHER" id="PTHR46093:SF18">
    <property type="entry name" value="FIBRONECTIN TYPE-III DOMAIN-CONTAINING PROTEIN"/>
    <property type="match status" value="1"/>
</dbReference>
<dbReference type="Gene3D" id="2.120.10.80">
    <property type="entry name" value="Kelch-type beta propeller"/>
    <property type="match status" value="2"/>
</dbReference>
<dbReference type="Pfam" id="PF24681">
    <property type="entry name" value="Kelch_KLHDC2_KLHL20_DRC7"/>
    <property type="match status" value="1"/>
</dbReference>
<dbReference type="SMART" id="SM00612">
    <property type="entry name" value="Kelch"/>
    <property type="match status" value="3"/>
</dbReference>
<dbReference type="CDD" id="cd18186">
    <property type="entry name" value="BTB_POZ_ZBTB_KLHL-like"/>
    <property type="match status" value="1"/>
</dbReference>
<sequence length="501" mass="57859">MEEIINVNNQIIRNSNDLKNYWNHVYACGRVPAPRHAHASALVGDSLYMYGGYGVKGVHLDDFFRFDLKLNKWFRILKNEKKKKSQSITPTSPIDDKINIITARHSHSMVAYGECLYLFGGIGIDSNSNESIVNNDLYEYNTVTDEWKLIVHSNESTFIPEKRWGHSAVVYNDHMVIFGGMGQSVTFYPTILLFNFKSKLWSRVTVRNTMQSQIPRGRQYHTCSIINDKLYILGGYDGAVCPTDMFQFDLTTNLWSVVQCNNNNGNHIIVRCGTSAVVDNKIYLFGGRNKLVSNSLHEFNPSTQMWREIDIHNGPSPRQYSTCFIYSNNFFIFGGQSDYNENDIFYYPLNLQNNNYNNCNDNCNSNNNNNNSIFNQLFENRDTSFPDIKFMVENRIINAHKCVLISRNEKLRALITNGMLESTLDVINISDCSYNCFFAIIQYLYTGNLIFDNLNILELLLISDQYMINEIKNQCLRYISNLSQDEQHSETLHQIIKQFST</sequence>
<keyword evidence="5" id="KW-1185">Reference proteome</keyword>
<dbReference type="Pfam" id="PF01344">
    <property type="entry name" value="Kelch_1"/>
    <property type="match status" value="1"/>
</dbReference>